<keyword evidence="1" id="KW-0472">Membrane</keyword>
<dbReference type="InParanoid" id="J9DHX5"/>
<reference evidence="3" key="2">
    <citation type="submission" date="2015-07" db="EMBL/GenBank/DDBJ databases">
        <title>Contrasting host-pathogen interactions and genome evolution in two generalist and specialist microsporidian pathogens of mosquitoes.</title>
        <authorList>
            <consortium name="The Broad Institute Genomics Platform"/>
            <consortium name="The Broad Institute Genome Sequencing Center for Infectious Disease"/>
            <person name="Cuomo C.A."/>
            <person name="Sanscrainte N.D."/>
            <person name="Goldberg J.M."/>
            <person name="Heiman D."/>
            <person name="Young S."/>
            <person name="Zeng Q."/>
            <person name="Becnel J.J."/>
            <person name="Birren B.W."/>
        </authorList>
    </citation>
    <scope>NUCLEOTIDE SEQUENCE [LARGE SCALE GENOMIC DNA]</scope>
    <source>
        <strain evidence="3">USNM 41457</strain>
    </source>
</reference>
<evidence type="ECO:0000313" key="3">
    <source>
        <dbReference type="Proteomes" id="UP000003163"/>
    </source>
</evidence>
<dbReference type="AlphaFoldDB" id="J9DHX5"/>
<proteinExistence type="predicted"/>
<organism evidence="2 3">
    <name type="scientific">Edhazardia aedis (strain USNM 41457)</name>
    <name type="common">Microsporidian parasite</name>
    <dbReference type="NCBI Taxonomy" id="1003232"/>
    <lineage>
        <taxon>Eukaryota</taxon>
        <taxon>Fungi</taxon>
        <taxon>Fungi incertae sedis</taxon>
        <taxon>Microsporidia</taxon>
        <taxon>Edhazardia</taxon>
    </lineage>
</organism>
<keyword evidence="3" id="KW-1185">Reference proteome</keyword>
<evidence type="ECO:0000256" key="1">
    <source>
        <dbReference type="SAM" id="Phobius"/>
    </source>
</evidence>
<comment type="caution">
    <text evidence="2">The sequence shown here is derived from an EMBL/GenBank/DDBJ whole genome shotgun (WGS) entry which is preliminary data.</text>
</comment>
<feature type="transmembrane region" description="Helical" evidence="1">
    <location>
        <begin position="207"/>
        <end position="224"/>
    </location>
</feature>
<protein>
    <submittedName>
        <fullName evidence="2">Uncharacterized protein</fullName>
    </submittedName>
</protein>
<keyword evidence="1" id="KW-0812">Transmembrane</keyword>
<dbReference type="EMBL" id="AFBI03000083">
    <property type="protein sequence ID" value="EJW02220.1"/>
    <property type="molecule type" value="Genomic_DNA"/>
</dbReference>
<evidence type="ECO:0000313" key="2">
    <source>
        <dbReference type="EMBL" id="EJW02220.1"/>
    </source>
</evidence>
<reference evidence="2 3" key="1">
    <citation type="submission" date="2011-08" db="EMBL/GenBank/DDBJ databases">
        <authorList>
            <person name="Liu Z.J."/>
            <person name="Shi F.L."/>
            <person name="Lu J.Q."/>
            <person name="Li M."/>
            <person name="Wang Z.L."/>
        </authorList>
    </citation>
    <scope>NUCLEOTIDE SEQUENCE [LARGE SCALE GENOMIC DNA]</scope>
    <source>
        <strain evidence="2 3">USNM 41457</strain>
    </source>
</reference>
<name>J9DHX5_EDHAE</name>
<dbReference type="Proteomes" id="UP000003163">
    <property type="component" value="Unassembled WGS sequence"/>
</dbReference>
<accession>J9DHX5</accession>
<dbReference type="VEuPathDB" id="MicrosporidiaDB:EDEG_03338"/>
<sequence length="229" mass="27035">MVDFQQSGLESLDEHLLTIAKNNHIKNYEEKYIPKESNKLENLHSQNLIIGVLHPILTNEDFKTLFRKENFEFKDLVVKKVECDESLEIKILCINNNETLQKILFVFNPFLRFFIYEESVHSSVPSFEIRIDEKKYCFDPKISDDMMNYLIFSTIGKEYFGENFVEGGSLKSKTVIKIFLKSFEEKDDISHDITKKRKEDFDTKCPLLDWIFFFLMIVTGYLVYKCISG</sequence>
<keyword evidence="1" id="KW-1133">Transmembrane helix</keyword>
<gene>
    <name evidence="2" type="ORF">EDEG_03338</name>
</gene>
<dbReference type="HOGENOM" id="CLU_1209816_0_0_1"/>